<proteinExistence type="predicted"/>
<evidence type="ECO:0000313" key="2">
    <source>
        <dbReference type="EMBL" id="MBB5134313.1"/>
    </source>
</evidence>
<dbReference type="EMBL" id="JACHGN010000008">
    <property type="protein sequence ID" value="MBB5134313.1"/>
    <property type="molecule type" value="Genomic_DNA"/>
</dbReference>
<keyword evidence="1" id="KW-0812">Transmembrane</keyword>
<feature type="transmembrane region" description="Helical" evidence="1">
    <location>
        <begin position="31"/>
        <end position="49"/>
    </location>
</feature>
<organism evidence="2 3">
    <name type="scientific">Thermocatellispora tengchongensis</name>
    <dbReference type="NCBI Taxonomy" id="1073253"/>
    <lineage>
        <taxon>Bacteria</taxon>
        <taxon>Bacillati</taxon>
        <taxon>Actinomycetota</taxon>
        <taxon>Actinomycetes</taxon>
        <taxon>Streptosporangiales</taxon>
        <taxon>Streptosporangiaceae</taxon>
        <taxon>Thermocatellispora</taxon>
    </lineage>
</organism>
<dbReference type="Proteomes" id="UP000578449">
    <property type="component" value="Unassembled WGS sequence"/>
</dbReference>
<keyword evidence="1" id="KW-0472">Membrane</keyword>
<sequence>MGRILMIIAAVVVGFFLLSWILGLLGTLLKWALIIGLVVLVVGAVTRFTRGRSRA</sequence>
<keyword evidence="3" id="KW-1185">Reference proteome</keyword>
<evidence type="ECO:0000256" key="1">
    <source>
        <dbReference type="SAM" id="Phobius"/>
    </source>
</evidence>
<name>A0A840P8R9_9ACTN</name>
<protein>
    <submittedName>
        <fullName evidence="2">Putative membrane protein YccC</fullName>
    </submittedName>
</protein>
<keyword evidence="1" id="KW-1133">Transmembrane helix</keyword>
<feature type="transmembrane region" description="Helical" evidence="1">
    <location>
        <begin position="7"/>
        <end position="25"/>
    </location>
</feature>
<gene>
    <name evidence="2" type="ORF">HNP84_004045</name>
</gene>
<accession>A0A840P8R9</accession>
<comment type="caution">
    <text evidence="2">The sequence shown here is derived from an EMBL/GenBank/DDBJ whole genome shotgun (WGS) entry which is preliminary data.</text>
</comment>
<reference evidence="2 3" key="1">
    <citation type="submission" date="2020-08" db="EMBL/GenBank/DDBJ databases">
        <title>Genomic Encyclopedia of Type Strains, Phase IV (KMG-IV): sequencing the most valuable type-strain genomes for metagenomic binning, comparative biology and taxonomic classification.</title>
        <authorList>
            <person name="Goeker M."/>
        </authorList>
    </citation>
    <scope>NUCLEOTIDE SEQUENCE [LARGE SCALE GENOMIC DNA]</scope>
    <source>
        <strain evidence="2 3">DSM 45615</strain>
    </source>
</reference>
<evidence type="ECO:0000313" key="3">
    <source>
        <dbReference type="Proteomes" id="UP000578449"/>
    </source>
</evidence>
<dbReference type="AlphaFoldDB" id="A0A840P8R9"/>
<dbReference type="RefSeq" id="WP_185051234.1">
    <property type="nucleotide sequence ID" value="NZ_BAABIX010000040.1"/>
</dbReference>